<dbReference type="Proteomes" id="UP001633002">
    <property type="component" value="Unassembled WGS sequence"/>
</dbReference>
<protein>
    <submittedName>
        <fullName evidence="2">Uncharacterized protein</fullName>
    </submittedName>
</protein>
<keyword evidence="3" id="KW-1185">Reference proteome</keyword>
<reference evidence="2 3" key="1">
    <citation type="submission" date="2024-09" db="EMBL/GenBank/DDBJ databases">
        <title>Chromosome-scale assembly of Riccia sorocarpa.</title>
        <authorList>
            <person name="Paukszto L."/>
        </authorList>
    </citation>
    <scope>NUCLEOTIDE SEQUENCE [LARGE SCALE GENOMIC DNA]</scope>
    <source>
        <strain evidence="2">LP-2024</strain>
        <tissue evidence="2">Aerial parts of the thallus</tissue>
    </source>
</reference>
<comment type="caution">
    <text evidence="2">The sequence shown here is derived from an EMBL/GenBank/DDBJ whole genome shotgun (WGS) entry which is preliminary data.</text>
</comment>
<gene>
    <name evidence="2" type="ORF">R1sor_005579</name>
</gene>
<proteinExistence type="predicted"/>
<dbReference type="EMBL" id="JBJQOH010000003">
    <property type="protein sequence ID" value="KAL3691928.1"/>
    <property type="molecule type" value="Genomic_DNA"/>
</dbReference>
<accession>A0ABD3HKI1</accession>
<feature type="compositionally biased region" description="Polar residues" evidence="1">
    <location>
        <begin position="59"/>
        <end position="71"/>
    </location>
</feature>
<name>A0ABD3HKI1_9MARC</name>
<feature type="region of interest" description="Disordered" evidence="1">
    <location>
        <begin position="59"/>
        <end position="82"/>
    </location>
</feature>
<dbReference type="AlphaFoldDB" id="A0ABD3HKI1"/>
<sequence>MATVDGGSSKFLGVLSISKCWGPSGGQFTYVGCGKLLKDGRPCGLGDLGLRARRLREQATFSSPSSISQPGTPGGRSRDRSGHTYVELGNHVQMYHFFVETLKPCHTLEVWDKAGEELFNMSAQDFFETFGQDVDKLREFVSSRLASQLWSIIVIGNPSFSGNQRVLSFSNTGCSSSSSGLVSTNTPSARVGVVKSRVNELGKDIAQVIASLSKLETDEEEFTESLTN</sequence>
<organism evidence="2 3">
    <name type="scientific">Riccia sorocarpa</name>
    <dbReference type="NCBI Taxonomy" id="122646"/>
    <lineage>
        <taxon>Eukaryota</taxon>
        <taxon>Viridiplantae</taxon>
        <taxon>Streptophyta</taxon>
        <taxon>Embryophyta</taxon>
        <taxon>Marchantiophyta</taxon>
        <taxon>Marchantiopsida</taxon>
        <taxon>Marchantiidae</taxon>
        <taxon>Marchantiales</taxon>
        <taxon>Ricciaceae</taxon>
        <taxon>Riccia</taxon>
    </lineage>
</organism>
<evidence type="ECO:0000313" key="2">
    <source>
        <dbReference type="EMBL" id="KAL3691928.1"/>
    </source>
</evidence>
<evidence type="ECO:0000313" key="3">
    <source>
        <dbReference type="Proteomes" id="UP001633002"/>
    </source>
</evidence>
<evidence type="ECO:0000256" key="1">
    <source>
        <dbReference type="SAM" id="MobiDB-lite"/>
    </source>
</evidence>